<dbReference type="AlphaFoldDB" id="A0A1A9QDU4"/>
<dbReference type="InterPro" id="IPR013159">
    <property type="entry name" value="DnaA_C"/>
</dbReference>
<dbReference type="SUPFAM" id="SSF52540">
    <property type="entry name" value="P-loop containing nucleoside triphosphate hydrolases"/>
    <property type="match status" value="1"/>
</dbReference>
<name>A0A1A9QDU4_9MOLU</name>
<proteinExistence type="predicted"/>
<reference evidence="3" key="1">
    <citation type="submission" date="2016-04" db="EMBL/GenBank/DDBJ databases">
        <authorList>
            <person name="Quiroz-Castaneda R.E."/>
            <person name="Martinez-Ocampo F."/>
        </authorList>
    </citation>
    <scope>NUCLEOTIDE SEQUENCE [LARGE SCALE GENOMIC DNA]</scope>
    <source>
        <strain evidence="3">INIFAP01</strain>
    </source>
</reference>
<dbReference type="PANTHER" id="PTHR30050:SF4">
    <property type="entry name" value="ATP-BINDING PROTEIN RV3427C IN INSERTION SEQUENCE-RELATED"/>
    <property type="match status" value="1"/>
</dbReference>
<dbReference type="GO" id="GO:0005524">
    <property type="term" value="F:ATP binding"/>
    <property type="evidence" value="ECO:0007669"/>
    <property type="project" value="InterPro"/>
</dbReference>
<dbReference type="SUPFAM" id="SSF48295">
    <property type="entry name" value="TrpR-like"/>
    <property type="match status" value="1"/>
</dbReference>
<dbReference type="InterPro" id="IPR010921">
    <property type="entry name" value="Trp_repressor/repl_initiator"/>
</dbReference>
<dbReference type="EMBL" id="LWUJ01000011">
    <property type="protein sequence ID" value="OAL10274.1"/>
    <property type="molecule type" value="Genomic_DNA"/>
</dbReference>
<dbReference type="Proteomes" id="UP000077623">
    <property type="component" value="Unassembled WGS sequence"/>
</dbReference>
<gene>
    <name evidence="2" type="ORF">A6V39_02410</name>
</gene>
<dbReference type="Gene3D" id="3.40.50.300">
    <property type="entry name" value="P-loop containing nucleotide triphosphate hydrolases"/>
    <property type="match status" value="1"/>
</dbReference>
<dbReference type="SMART" id="SM00760">
    <property type="entry name" value="Bac_DnaA_C"/>
    <property type="match status" value="1"/>
</dbReference>
<dbReference type="PANTHER" id="PTHR30050">
    <property type="entry name" value="CHROMOSOMAL REPLICATION INITIATOR PROTEIN DNAA"/>
    <property type="match status" value="1"/>
</dbReference>
<dbReference type="PROSITE" id="PS01008">
    <property type="entry name" value="DNAA"/>
    <property type="match status" value="1"/>
</dbReference>
<dbReference type="InterPro" id="IPR020591">
    <property type="entry name" value="Chromosome_initiator_DnaA-like"/>
</dbReference>
<comment type="caution">
    <text evidence="2">The sequence shown here is derived from an EMBL/GenBank/DDBJ whole genome shotgun (WGS) entry which is preliminary data.</text>
</comment>
<dbReference type="InterPro" id="IPR018312">
    <property type="entry name" value="Chromosome_initiator_DnaA_CS"/>
</dbReference>
<keyword evidence="3" id="KW-1185">Reference proteome</keyword>
<protein>
    <recommendedName>
        <fullName evidence="1">Chromosomal replication initiator DnaA C-terminal domain-containing protein</fullName>
    </recommendedName>
</protein>
<dbReference type="STRING" id="432608.A6V39_02410"/>
<organism evidence="2 3">
    <name type="scientific">Candidatus Mycoplasma haematobovis</name>
    <dbReference type="NCBI Taxonomy" id="432608"/>
    <lineage>
        <taxon>Bacteria</taxon>
        <taxon>Bacillati</taxon>
        <taxon>Mycoplasmatota</taxon>
        <taxon>Mollicutes</taxon>
        <taxon>Mycoplasmataceae</taxon>
        <taxon>Mycoplasma</taxon>
    </lineage>
</organism>
<dbReference type="Gene3D" id="1.10.1750.10">
    <property type="match status" value="1"/>
</dbReference>
<sequence length="411" mass="49307">MNIWKSILNNLKKNNSLFNVTKSLLLGKVEIINNKKIIIYLDLENINYLKNNFLIPLKKSIFETTNKELLLDFEIQNNEYYFLKNQEYFLKKHNVDNFYIFKYNSEIINKLDSFLNNKEDKFFYFWGNSGIGKSYLIAYFINKYIHTKKIIYLDTNEFIKKYYEFTKLKKNFLNLIRIFLTYELIIFDNFQSTKNKKKINEIFNLFFKDSANNKFIFISNIKQDIQKDLNSVSIFKINEPEEEDTKNIINNFLKNYDKNLIFSKEAISYLTEVLGNNIQVLIDKLLKIILILGKFETTKIIDIDDLNKPSIKSEIFNNNEKLLNFHNNQQIKIICKKLNFKPEELLENNRKKDIVLKRDIVIYILKKRLNISITNIGKMFNKNHSTIIHSLKKIEKKLENKDFKKYLDNFS</sequence>
<dbReference type="PRINTS" id="PR00051">
    <property type="entry name" value="DNAA"/>
</dbReference>
<evidence type="ECO:0000259" key="1">
    <source>
        <dbReference type="SMART" id="SM00760"/>
    </source>
</evidence>
<evidence type="ECO:0000313" key="2">
    <source>
        <dbReference type="EMBL" id="OAL10274.1"/>
    </source>
</evidence>
<evidence type="ECO:0000313" key="3">
    <source>
        <dbReference type="Proteomes" id="UP000077623"/>
    </source>
</evidence>
<dbReference type="CDD" id="cd06571">
    <property type="entry name" value="Bac_DnaA_C"/>
    <property type="match status" value="1"/>
</dbReference>
<dbReference type="GO" id="GO:0006270">
    <property type="term" value="P:DNA replication initiation"/>
    <property type="evidence" value="ECO:0007669"/>
    <property type="project" value="InterPro"/>
</dbReference>
<accession>A0A1A9QDU4</accession>
<dbReference type="InterPro" id="IPR027417">
    <property type="entry name" value="P-loop_NTPase"/>
</dbReference>
<feature type="domain" description="Chromosomal replication initiator DnaA C-terminal" evidence="1">
    <location>
        <begin position="331"/>
        <end position="394"/>
    </location>
</feature>
<dbReference type="GO" id="GO:0006275">
    <property type="term" value="P:regulation of DNA replication"/>
    <property type="evidence" value="ECO:0007669"/>
    <property type="project" value="InterPro"/>
</dbReference>
<dbReference type="GO" id="GO:0003688">
    <property type="term" value="F:DNA replication origin binding"/>
    <property type="evidence" value="ECO:0007669"/>
    <property type="project" value="InterPro"/>
</dbReference>
<dbReference type="RefSeq" id="WP_187150123.1">
    <property type="nucleotide sequence ID" value="NZ_LWUJ01000011.1"/>
</dbReference>
<dbReference type="Pfam" id="PF08299">
    <property type="entry name" value="Bac_DnaA_C"/>
    <property type="match status" value="1"/>
</dbReference>